<reference evidence="1" key="1">
    <citation type="submission" date="2022-08" db="EMBL/GenBank/DDBJ databases">
        <title>Draft genome sequencing of Roseisolibacter agri AW1220.</title>
        <authorList>
            <person name="Tobiishi Y."/>
            <person name="Tonouchi A."/>
        </authorList>
    </citation>
    <scope>NUCLEOTIDE SEQUENCE</scope>
    <source>
        <strain evidence="1">AW1220</strain>
    </source>
</reference>
<dbReference type="EMBL" id="BRXS01000002">
    <property type="protein sequence ID" value="GLC24817.1"/>
    <property type="molecule type" value="Genomic_DNA"/>
</dbReference>
<evidence type="ECO:0000313" key="2">
    <source>
        <dbReference type="Proteomes" id="UP001161325"/>
    </source>
</evidence>
<accession>A0AA37Q555</accession>
<keyword evidence="2" id="KW-1185">Reference proteome</keyword>
<dbReference type="Proteomes" id="UP001161325">
    <property type="component" value="Unassembled WGS sequence"/>
</dbReference>
<organism evidence="1 2">
    <name type="scientific">Roseisolibacter agri</name>
    <dbReference type="NCBI Taxonomy" id="2014610"/>
    <lineage>
        <taxon>Bacteria</taxon>
        <taxon>Pseudomonadati</taxon>
        <taxon>Gemmatimonadota</taxon>
        <taxon>Gemmatimonadia</taxon>
        <taxon>Gemmatimonadales</taxon>
        <taxon>Gemmatimonadaceae</taxon>
        <taxon>Roseisolibacter</taxon>
    </lineage>
</organism>
<comment type="caution">
    <text evidence="1">The sequence shown here is derived from an EMBL/GenBank/DDBJ whole genome shotgun (WGS) entry which is preliminary data.</text>
</comment>
<dbReference type="AlphaFoldDB" id="A0AA37Q555"/>
<evidence type="ECO:0000313" key="1">
    <source>
        <dbReference type="EMBL" id="GLC24817.1"/>
    </source>
</evidence>
<name>A0AA37Q555_9BACT</name>
<gene>
    <name evidence="1" type="ORF">rosag_13300</name>
</gene>
<proteinExistence type="predicted"/>
<sequence length="71" mass="6924">MCKASGTPVVTGTVVTVSELVPVGTTLPSITCVPSADAGSCTVSLAGRSATVTIGANLTSEITFANRVASP</sequence>
<protein>
    <submittedName>
        <fullName evidence="1">Uncharacterized protein</fullName>
    </submittedName>
</protein>